<accession>A0AA38G6S4</accession>
<evidence type="ECO:0000313" key="2">
    <source>
        <dbReference type="EMBL" id="KAH9317861.1"/>
    </source>
</evidence>
<comment type="caution">
    <text evidence="2">The sequence shown here is derived from an EMBL/GenBank/DDBJ whole genome shotgun (WGS) entry which is preliminary data.</text>
</comment>
<protein>
    <submittedName>
        <fullName evidence="2">Uncharacterized protein</fullName>
    </submittedName>
</protein>
<gene>
    <name evidence="2" type="ORF">KI387_019630</name>
</gene>
<reference evidence="2 3" key="1">
    <citation type="journal article" date="2021" name="Nat. Plants">
        <title>The Taxus genome provides insights into paclitaxel biosynthesis.</title>
        <authorList>
            <person name="Xiong X."/>
            <person name="Gou J."/>
            <person name="Liao Q."/>
            <person name="Li Y."/>
            <person name="Zhou Q."/>
            <person name="Bi G."/>
            <person name="Li C."/>
            <person name="Du R."/>
            <person name="Wang X."/>
            <person name="Sun T."/>
            <person name="Guo L."/>
            <person name="Liang H."/>
            <person name="Lu P."/>
            <person name="Wu Y."/>
            <person name="Zhang Z."/>
            <person name="Ro D.K."/>
            <person name="Shang Y."/>
            <person name="Huang S."/>
            <person name="Yan J."/>
        </authorList>
    </citation>
    <scope>NUCLEOTIDE SEQUENCE [LARGE SCALE GENOMIC DNA]</scope>
    <source>
        <strain evidence="2">Ta-2019</strain>
    </source>
</reference>
<dbReference type="EMBL" id="JAHRHJ020000004">
    <property type="protein sequence ID" value="KAH9317861.1"/>
    <property type="molecule type" value="Genomic_DNA"/>
</dbReference>
<dbReference type="Proteomes" id="UP000824469">
    <property type="component" value="Unassembled WGS sequence"/>
</dbReference>
<keyword evidence="3" id="KW-1185">Reference proteome</keyword>
<evidence type="ECO:0000256" key="1">
    <source>
        <dbReference type="SAM" id="MobiDB-lite"/>
    </source>
</evidence>
<evidence type="ECO:0000313" key="3">
    <source>
        <dbReference type="Proteomes" id="UP000824469"/>
    </source>
</evidence>
<feature type="region of interest" description="Disordered" evidence="1">
    <location>
        <begin position="261"/>
        <end position="281"/>
    </location>
</feature>
<feature type="compositionally biased region" description="Polar residues" evidence="1">
    <location>
        <begin position="81"/>
        <end position="91"/>
    </location>
</feature>
<name>A0AA38G6S4_TAXCH</name>
<sequence length="281" mass="32449">MRPSEAFDVEEYEVEAIENILRMAGVEDANVQRCLEELAKNVVGNEENQKTREEHVESTCFGMSTYFRHPQKLNEEDDHLSSATHVSQTQEVADIDDNMSLPTQFSAPQWIKEVAANLGMQIDFNNEEIATSMPSPPSPLPSEVVHYYANTLEWEDHDANQKDATNSDTQRLDKGNFEVDDFLANQDNQEVTCNQDENNQPYKLVRKFLKLPIEKVHTHVQLTDDAIRIGRQSQILTFDDYMHLLQEQEIRKGEIEDLKARKREQVDETKAQRLIEKEKKG</sequence>
<organism evidence="2 3">
    <name type="scientific">Taxus chinensis</name>
    <name type="common">Chinese yew</name>
    <name type="synonym">Taxus wallichiana var. chinensis</name>
    <dbReference type="NCBI Taxonomy" id="29808"/>
    <lineage>
        <taxon>Eukaryota</taxon>
        <taxon>Viridiplantae</taxon>
        <taxon>Streptophyta</taxon>
        <taxon>Embryophyta</taxon>
        <taxon>Tracheophyta</taxon>
        <taxon>Spermatophyta</taxon>
        <taxon>Pinopsida</taxon>
        <taxon>Pinidae</taxon>
        <taxon>Conifers II</taxon>
        <taxon>Cupressales</taxon>
        <taxon>Taxaceae</taxon>
        <taxon>Taxus</taxon>
    </lineage>
</organism>
<proteinExistence type="predicted"/>
<dbReference type="AlphaFoldDB" id="A0AA38G6S4"/>
<feature type="region of interest" description="Disordered" evidence="1">
    <location>
        <begin position="77"/>
        <end position="100"/>
    </location>
</feature>